<keyword evidence="1" id="KW-0808">Transferase</keyword>
<dbReference type="OrthoDB" id="34466at2157"/>
<dbReference type="Proteomes" id="UP000024332">
    <property type="component" value="Unassembled WGS sequence"/>
</dbReference>
<organism evidence="1 2">
    <name type="scientific">Candidatus Acidianus copahuensis</name>
    <dbReference type="NCBI Taxonomy" id="1160895"/>
    <lineage>
        <taxon>Archaea</taxon>
        <taxon>Thermoproteota</taxon>
        <taxon>Thermoprotei</taxon>
        <taxon>Sulfolobales</taxon>
        <taxon>Sulfolobaceae</taxon>
        <taxon>Acidianus</taxon>
    </lineage>
</organism>
<accession>A0A031LPG0</accession>
<dbReference type="GO" id="GO:0008168">
    <property type="term" value="F:methyltransferase activity"/>
    <property type="evidence" value="ECO:0007669"/>
    <property type="project" value="UniProtKB-KW"/>
</dbReference>
<keyword evidence="1" id="KW-0489">Methyltransferase</keyword>
<evidence type="ECO:0000313" key="1">
    <source>
        <dbReference type="EMBL" id="EZQ04708.1"/>
    </source>
</evidence>
<protein>
    <submittedName>
        <fullName evidence="1">RNA methyltransferase</fullName>
    </submittedName>
</protein>
<keyword evidence="2" id="KW-1185">Reference proteome</keyword>
<dbReference type="EMBL" id="JFZT01000045">
    <property type="protein sequence ID" value="EZQ04708.1"/>
    <property type="molecule type" value="Genomic_DNA"/>
</dbReference>
<dbReference type="AlphaFoldDB" id="A0A031LPG0"/>
<evidence type="ECO:0000313" key="2">
    <source>
        <dbReference type="Proteomes" id="UP000024332"/>
    </source>
</evidence>
<sequence length="171" mass="19400">MESKGKQPRLIVTTYTGKDKKCIPEILNRLFISDPYAEAFEIKKNVILVYSTLSSIEAYGLLRSAPPSCAAKVFYIDLVVKIDELKTLFDSVTKILLNKKIDRFYVECINRGSNVDCREIEIGIGIAMKNFAVVDFSSYNIVFINIINDYAYVSVMNKGQEKFRSTPSDKI</sequence>
<name>A0A031LPG0_9CREN</name>
<gene>
    <name evidence="1" type="ORF">CM19_08305</name>
</gene>
<reference evidence="1 2" key="1">
    <citation type="submission" date="2014-03" db="EMBL/GenBank/DDBJ databases">
        <title>Draft genome sequence of the novel thermoacidophilic archaea Acidianus copahuensis ALE1 strain, isolated from Copahue volcanic area in Neuquen Argentina.</title>
        <authorList>
            <person name="Urbieta M.S."/>
            <person name="Rascovan N."/>
            <person name="Castro C."/>
            <person name="Revale S."/>
            <person name="Giaveno M.A."/>
            <person name="Vazquez M.P."/>
            <person name="Donati E.R."/>
        </authorList>
    </citation>
    <scope>NUCLEOTIDE SEQUENCE [LARGE SCALE GENOMIC DNA]</scope>
    <source>
        <strain evidence="1 2">ALE1</strain>
    </source>
</reference>
<comment type="caution">
    <text evidence="1">The sequence shown here is derived from an EMBL/GenBank/DDBJ whole genome shotgun (WGS) entry which is preliminary data.</text>
</comment>
<dbReference type="RefSeq" id="WP_048099901.1">
    <property type="nucleotide sequence ID" value="NZ_JFZT01000045.1"/>
</dbReference>
<dbReference type="STRING" id="1160895.CM19_08305"/>
<dbReference type="GO" id="GO:0032259">
    <property type="term" value="P:methylation"/>
    <property type="evidence" value="ECO:0007669"/>
    <property type="project" value="UniProtKB-KW"/>
</dbReference>
<proteinExistence type="predicted"/>